<organism evidence="8 9">
    <name type="scientific">Vibrio marisflavi CECT 7928</name>
    <dbReference type="NCBI Taxonomy" id="634439"/>
    <lineage>
        <taxon>Bacteria</taxon>
        <taxon>Pseudomonadati</taxon>
        <taxon>Pseudomonadota</taxon>
        <taxon>Gammaproteobacteria</taxon>
        <taxon>Vibrionales</taxon>
        <taxon>Vibrionaceae</taxon>
        <taxon>Vibrio</taxon>
    </lineage>
</organism>
<evidence type="ECO:0000256" key="2">
    <source>
        <dbReference type="ARBA" id="ARBA00022908"/>
    </source>
</evidence>
<gene>
    <name evidence="8" type="primary">xerC_3</name>
    <name evidence="8" type="ORF">VMF7928_03232</name>
</gene>
<dbReference type="SUPFAM" id="SSF56349">
    <property type="entry name" value="DNA breaking-rejoining enzymes"/>
    <property type="match status" value="1"/>
</dbReference>
<dbReference type="PANTHER" id="PTHR30349:SF64">
    <property type="entry name" value="PROPHAGE INTEGRASE INTD-RELATED"/>
    <property type="match status" value="1"/>
</dbReference>
<dbReference type="Gene3D" id="1.10.150.130">
    <property type="match status" value="1"/>
</dbReference>
<protein>
    <submittedName>
        <fullName evidence="8">Tyrosine recombinase XerC</fullName>
    </submittedName>
</protein>
<dbReference type="EMBL" id="CAKLDM010000002">
    <property type="protein sequence ID" value="CAH0540915.1"/>
    <property type="molecule type" value="Genomic_DNA"/>
</dbReference>
<dbReference type="Pfam" id="PF00589">
    <property type="entry name" value="Phage_integrase"/>
    <property type="match status" value="1"/>
</dbReference>
<evidence type="ECO:0000259" key="7">
    <source>
        <dbReference type="PROSITE" id="PS51900"/>
    </source>
</evidence>
<evidence type="ECO:0000256" key="1">
    <source>
        <dbReference type="ARBA" id="ARBA00008857"/>
    </source>
</evidence>
<keyword evidence="9" id="KW-1185">Reference proteome</keyword>
<dbReference type="Pfam" id="PF13356">
    <property type="entry name" value="Arm-DNA-bind_3"/>
    <property type="match status" value="1"/>
</dbReference>
<dbReference type="InterPro" id="IPR002104">
    <property type="entry name" value="Integrase_catalytic"/>
</dbReference>
<accession>A0ABN8E5U5</accession>
<dbReference type="CDD" id="cd00796">
    <property type="entry name" value="INT_Rci_Hp1_C"/>
    <property type="match status" value="1"/>
</dbReference>
<keyword evidence="4" id="KW-0233">DNA recombination</keyword>
<keyword evidence="2" id="KW-0229">DNA integration</keyword>
<name>A0ABN8E5U5_9VIBR</name>
<feature type="domain" description="Tyr recombinase" evidence="6">
    <location>
        <begin position="203"/>
        <end position="404"/>
    </location>
</feature>
<proteinExistence type="inferred from homology"/>
<evidence type="ECO:0000259" key="6">
    <source>
        <dbReference type="PROSITE" id="PS51898"/>
    </source>
</evidence>
<dbReference type="PROSITE" id="PS51900">
    <property type="entry name" value="CB"/>
    <property type="match status" value="1"/>
</dbReference>
<dbReference type="InterPro" id="IPR011010">
    <property type="entry name" value="DNA_brk_join_enz"/>
</dbReference>
<feature type="domain" description="Core-binding (CB)" evidence="7">
    <location>
        <begin position="102"/>
        <end position="182"/>
    </location>
</feature>
<dbReference type="Proteomes" id="UP000838748">
    <property type="component" value="Unassembled WGS sequence"/>
</dbReference>
<dbReference type="InterPro" id="IPR044068">
    <property type="entry name" value="CB"/>
</dbReference>
<comment type="similarity">
    <text evidence="1">Belongs to the 'phage' integrase family.</text>
</comment>
<comment type="caution">
    <text evidence="8">The sequence shown here is derived from an EMBL/GenBank/DDBJ whole genome shotgun (WGS) entry which is preliminary data.</text>
</comment>
<dbReference type="Gene3D" id="3.30.160.390">
    <property type="entry name" value="Integrase, DNA-binding domain"/>
    <property type="match status" value="1"/>
</dbReference>
<dbReference type="Gene3D" id="1.10.443.10">
    <property type="entry name" value="Intergrase catalytic core"/>
    <property type="match status" value="1"/>
</dbReference>
<keyword evidence="3 5" id="KW-0238">DNA-binding</keyword>
<reference evidence="8" key="1">
    <citation type="submission" date="2021-11" db="EMBL/GenBank/DDBJ databases">
        <authorList>
            <person name="Rodrigo-Torres L."/>
            <person name="Arahal R. D."/>
            <person name="Lucena T."/>
        </authorList>
    </citation>
    <scope>NUCLEOTIDE SEQUENCE</scope>
    <source>
        <strain evidence="8">CECT 7928</strain>
    </source>
</reference>
<sequence length="407" mass="47127">MAIKQKITINSIKNFRVEDGRMNDTEVSGFHARISKNGLIKYYLYYRLKGIQCNYLLGSAKSLTPVQARDLAKEAAGLVASGKDVQLLKKESKRHTMRENLKLRTFLEKDYLPYLNGLNPKTAYKAYRNIISSFAFLLDKNIADINAWEIQKWVAERRKLGRATSTINYSLGRLKAALNRAVEWDVIDSHNLDKIKVTREDNTRTRYLSNQEEAALFQAIKDRDQRIRDNRISGNKHRSARRQYPSFDGLRFVDYIEPLILTAMHTGVRKGELLSLTWNDVWFEQRYLTVRAENAKSKKRRTIPLNDTILDVLTTWRSQNPEAEHVFISQNIPLTDVKKPWLRLMKESGIENFRFHDLRHHFASKLVMAGVDLNTVRELLGHSDLKMTLRYAHLAPEHKAAAVSMIG</sequence>
<dbReference type="RefSeq" id="WP_237362718.1">
    <property type="nucleotide sequence ID" value="NZ_CAKLDM010000002.1"/>
</dbReference>
<dbReference type="InterPro" id="IPR025166">
    <property type="entry name" value="Integrase_DNA_bind_dom"/>
</dbReference>
<dbReference type="InterPro" id="IPR050090">
    <property type="entry name" value="Tyrosine_recombinase_XerCD"/>
</dbReference>
<dbReference type="InterPro" id="IPR010998">
    <property type="entry name" value="Integrase_recombinase_N"/>
</dbReference>
<dbReference type="InterPro" id="IPR038488">
    <property type="entry name" value="Integrase_DNA-bd_sf"/>
</dbReference>
<evidence type="ECO:0000256" key="4">
    <source>
        <dbReference type="ARBA" id="ARBA00023172"/>
    </source>
</evidence>
<dbReference type="PANTHER" id="PTHR30349">
    <property type="entry name" value="PHAGE INTEGRASE-RELATED"/>
    <property type="match status" value="1"/>
</dbReference>
<evidence type="ECO:0000256" key="5">
    <source>
        <dbReference type="PROSITE-ProRule" id="PRU01248"/>
    </source>
</evidence>
<evidence type="ECO:0000313" key="8">
    <source>
        <dbReference type="EMBL" id="CAH0540915.1"/>
    </source>
</evidence>
<evidence type="ECO:0000256" key="3">
    <source>
        <dbReference type="ARBA" id="ARBA00023125"/>
    </source>
</evidence>
<dbReference type="PROSITE" id="PS51898">
    <property type="entry name" value="TYR_RECOMBINASE"/>
    <property type="match status" value="1"/>
</dbReference>
<dbReference type="InterPro" id="IPR013762">
    <property type="entry name" value="Integrase-like_cat_sf"/>
</dbReference>
<evidence type="ECO:0000313" key="9">
    <source>
        <dbReference type="Proteomes" id="UP000838748"/>
    </source>
</evidence>